<dbReference type="Proteomes" id="UP001239085">
    <property type="component" value="Unassembled WGS sequence"/>
</dbReference>
<feature type="transmembrane region" description="Helical" evidence="1">
    <location>
        <begin position="56"/>
        <end position="76"/>
    </location>
</feature>
<keyword evidence="3" id="KW-1185">Reference proteome</keyword>
<organism evidence="2 3">
    <name type="scientific">Microbacterium murale</name>
    <dbReference type="NCBI Taxonomy" id="1081040"/>
    <lineage>
        <taxon>Bacteria</taxon>
        <taxon>Bacillati</taxon>
        <taxon>Actinomycetota</taxon>
        <taxon>Actinomycetes</taxon>
        <taxon>Micrococcales</taxon>
        <taxon>Microbacteriaceae</taxon>
        <taxon>Microbacterium</taxon>
    </lineage>
</organism>
<gene>
    <name evidence="2" type="ORF">QFZ46_000022</name>
</gene>
<reference evidence="2 3" key="1">
    <citation type="submission" date="2023-07" db="EMBL/GenBank/DDBJ databases">
        <title>Comparative genomics of wheat-associated soil bacteria to identify genetic determinants of phenazine resistance.</title>
        <authorList>
            <person name="Mouncey N."/>
        </authorList>
    </citation>
    <scope>NUCLEOTIDE SEQUENCE [LARGE SCALE GENOMIC DNA]</scope>
    <source>
        <strain evidence="2 3">W2I7</strain>
    </source>
</reference>
<proteinExistence type="predicted"/>
<protein>
    <recommendedName>
        <fullName evidence="4">DUF4233 domain-containing protein</fullName>
    </recommendedName>
</protein>
<dbReference type="EMBL" id="JAUSXK010000001">
    <property type="protein sequence ID" value="MDQ0641862.1"/>
    <property type="molecule type" value="Genomic_DNA"/>
</dbReference>
<evidence type="ECO:0000313" key="3">
    <source>
        <dbReference type="Proteomes" id="UP001239085"/>
    </source>
</evidence>
<keyword evidence="1" id="KW-0812">Transmembrane</keyword>
<feature type="transmembrane region" description="Helical" evidence="1">
    <location>
        <begin position="24"/>
        <end position="44"/>
    </location>
</feature>
<dbReference type="InterPro" id="IPR025327">
    <property type="entry name" value="DUF4233"/>
</dbReference>
<evidence type="ECO:0008006" key="4">
    <source>
        <dbReference type="Google" id="ProtNLM"/>
    </source>
</evidence>
<keyword evidence="1" id="KW-1133">Transmembrane helix</keyword>
<feature type="transmembrane region" description="Helical" evidence="1">
    <location>
        <begin position="88"/>
        <end position="116"/>
    </location>
</feature>
<keyword evidence="1" id="KW-0472">Membrane</keyword>
<comment type="caution">
    <text evidence="2">The sequence shown here is derived from an EMBL/GenBank/DDBJ whole genome shotgun (WGS) entry which is preliminary data.</text>
</comment>
<evidence type="ECO:0000313" key="2">
    <source>
        <dbReference type="EMBL" id="MDQ0641862.1"/>
    </source>
</evidence>
<dbReference type="Pfam" id="PF14017">
    <property type="entry name" value="DUF4233"/>
    <property type="match status" value="1"/>
</dbReference>
<sequence length="145" mass="15483">MARVSEASPVPRPARAPRTLVQKLAPIVLGFEAIVVLLVGLTIFGLNSLPWGVPQWWAIVGGVVVALAMVAVAGMITRPWAITAGWVLQVIVALSAFFVPAVLLVVLVFGGMWAYATIMGARLDARRPADPSRLTEETDTHTESD</sequence>
<accession>A0ABU0P4I3</accession>
<evidence type="ECO:0000256" key="1">
    <source>
        <dbReference type="SAM" id="Phobius"/>
    </source>
</evidence>
<name>A0ABU0P4I3_9MICO</name>